<reference evidence="7" key="1">
    <citation type="submission" date="2022-12" db="EMBL/GenBank/DDBJ databases">
        <authorList>
            <person name="Petersen C."/>
        </authorList>
    </citation>
    <scope>NUCLEOTIDE SEQUENCE</scope>
    <source>
        <strain evidence="7">IBT 21472</strain>
    </source>
</reference>
<evidence type="ECO:0000256" key="1">
    <source>
        <dbReference type="ARBA" id="ARBA00001974"/>
    </source>
</evidence>
<evidence type="ECO:0000313" key="7">
    <source>
        <dbReference type="EMBL" id="KAJ5303584.1"/>
    </source>
</evidence>
<name>A0A9W9U1T2_9EURO</name>
<accession>A0A9W9U1T2</accession>
<keyword evidence="8" id="KW-1185">Reference proteome</keyword>
<dbReference type="SUPFAM" id="SSF51905">
    <property type="entry name" value="FAD/NAD(P)-binding domain"/>
    <property type="match status" value="1"/>
</dbReference>
<evidence type="ECO:0000259" key="6">
    <source>
        <dbReference type="Pfam" id="PF01593"/>
    </source>
</evidence>
<dbReference type="InterPro" id="IPR001613">
    <property type="entry name" value="Flavin_amine_oxidase"/>
</dbReference>
<evidence type="ECO:0000256" key="2">
    <source>
        <dbReference type="ARBA" id="ARBA00023002"/>
    </source>
</evidence>
<feature type="domain" description="Amine oxidase" evidence="6">
    <location>
        <begin position="64"/>
        <end position="512"/>
    </location>
</feature>
<feature type="binding site" evidence="3">
    <location>
        <position position="262"/>
    </location>
    <ligand>
        <name>FAD</name>
        <dbReference type="ChEBI" id="CHEBI:57692"/>
    </ligand>
</feature>
<dbReference type="PANTHER" id="PTHR10742:SF410">
    <property type="entry name" value="LYSINE-SPECIFIC HISTONE DEMETHYLASE 2"/>
    <property type="match status" value="1"/>
</dbReference>
<dbReference type="Gene3D" id="3.90.660.10">
    <property type="match status" value="1"/>
</dbReference>
<dbReference type="PRINTS" id="PR00757">
    <property type="entry name" value="AMINEOXDASEF"/>
</dbReference>
<keyword evidence="4" id="KW-0285">Flavoprotein</keyword>
<comment type="similarity">
    <text evidence="4">Belongs to the flavin monoamine oxidase family.</text>
</comment>
<dbReference type="InterPro" id="IPR036188">
    <property type="entry name" value="FAD/NAD-bd_sf"/>
</dbReference>
<evidence type="ECO:0000256" key="3">
    <source>
        <dbReference type="PIRSR" id="PIRSR601613-1"/>
    </source>
</evidence>
<feature type="binding site" evidence="3">
    <location>
        <position position="380"/>
    </location>
    <ligand>
        <name>substrate</name>
    </ligand>
</feature>
<reference evidence="7" key="2">
    <citation type="journal article" date="2023" name="IMA Fungus">
        <title>Comparative genomic study of the Penicillium genus elucidates a diverse pangenome and 15 lateral gene transfer events.</title>
        <authorList>
            <person name="Petersen C."/>
            <person name="Sorensen T."/>
            <person name="Nielsen M.R."/>
            <person name="Sondergaard T.E."/>
            <person name="Sorensen J.L."/>
            <person name="Fitzpatrick D.A."/>
            <person name="Frisvad J.C."/>
            <person name="Nielsen K.L."/>
        </authorList>
    </citation>
    <scope>NUCLEOTIDE SEQUENCE</scope>
    <source>
        <strain evidence="7">IBT 21472</strain>
    </source>
</reference>
<protein>
    <recommendedName>
        <fullName evidence="4">Amine oxidase</fullName>
        <ecNumber evidence="4">1.4.3.-</ecNumber>
    </recommendedName>
</protein>
<dbReference type="Proteomes" id="UP001147746">
    <property type="component" value="Unassembled WGS sequence"/>
</dbReference>
<gene>
    <name evidence="7" type="ORF">N7476_010383</name>
</gene>
<organism evidence="7 8">
    <name type="scientific">Penicillium atrosanguineum</name>
    <dbReference type="NCBI Taxonomy" id="1132637"/>
    <lineage>
        <taxon>Eukaryota</taxon>
        <taxon>Fungi</taxon>
        <taxon>Dikarya</taxon>
        <taxon>Ascomycota</taxon>
        <taxon>Pezizomycotina</taxon>
        <taxon>Eurotiomycetes</taxon>
        <taxon>Eurotiomycetidae</taxon>
        <taxon>Eurotiales</taxon>
        <taxon>Aspergillaceae</taxon>
        <taxon>Penicillium</taxon>
    </lineage>
</organism>
<feature type="binding site" evidence="3">
    <location>
        <begin position="84"/>
        <end position="85"/>
    </location>
    <ligand>
        <name>FAD</name>
        <dbReference type="ChEBI" id="CHEBI:57692"/>
    </ligand>
</feature>
<proteinExistence type="inferred from homology"/>
<feature type="region of interest" description="Disordered" evidence="5">
    <location>
        <begin position="1"/>
        <end position="25"/>
    </location>
</feature>
<dbReference type="SUPFAM" id="SSF54373">
    <property type="entry name" value="FAD-linked reductases, C-terminal domain"/>
    <property type="match status" value="1"/>
</dbReference>
<evidence type="ECO:0000256" key="4">
    <source>
        <dbReference type="RuleBase" id="RU362067"/>
    </source>
</evidence>
<comment type="caution">
    <text evidence="7">The sequence shown here is derived from an EMBL/GenBank/DDBJ whole genome shotgun (WGS) entry which is preliminary data.</text>
</comment>
<keyword evidence="2 4" id="KW-0560">Oxidoreductase</keyword>
<dbReference type="Pfam" id="PF01593">
    <property type="entry name" value="Amino_oxidase"/>
    <property type="match status" value="1"/>
</dbReference>
<dbReference type="InterPro" id="IPR002937">
    <property type="entry name" value="Amino_oxidase"/>
</dbReference>
<dbReference type="PANTHER" id="PTHR10742">
    <property type="entry name" value="FLAVIN MONOAMINE OXIDASE"/>
    <property type="match status" value="1"/>
</dbReference>
<dbReference type="EC" id="1.4.3.-" evidence="4"/>
<dbReference type="GO" id="GO:0016491">
    <property type="term" value="F:oxidoreductase activity"/>
    <property type="evidence" value="ECO:0007669"/>
    <property type="project" value="UniProtKB-KW"/>
</dbReference>
<evidence type="ECO:0000256" key="5">
    <source>
        <dbReference type="SAM" id="MobiDB-lite"/>
    </source>
</evidence>
<dbReference type="AlphaFoldDB" id="A0A9W9U1T2"/>
<dbReference type="EMBL" id="JAPZBO010000009">
    <property type="protein sequence ID" value="KAJ5303584.1"/>
    <property type="molecule type" value="Genomic_DNA"/>
</dbReference>
<evidence type="ECO:0000313" key="8">
    <source>
        <dbReference type="Proteomes" id="UP001147746"/>
    </source>
</evidence>
<keyword evidence="4" id="KW-0274">FAD</keyword>
<sequence length="527" mass="58846">MDREANARSLSALVQKPRVDSSTQMEPLEGEETFVIKRTEATQPHAELSSKTSPKTVLVVGAGIAGLRAASILKRHGLHVIVLEARDRIGGRILTSRKSGKPARDMGAAWMHETSQNKLVKLIPKLGLQYYYDDGTPFYYTSDGRAGSQFKAKKVVDEFADYAEWFYETSPDAKDRSVDEFIREFTKEHPLITQDERLWAPQVIKEMEQWVGTSTTLASSKHMNYFVTERNLYMKDGYDSIVKWTAQDLLKGPGSIRLHQMVKKIQWSEDSSSPILVECANPEDESQVQTVFGDAIIVATPLGTFHHNLISFDPPIPRDMQNGINNLSYGALGKVFFEFSEVFWSKNHDQFIYYPSPQDPTDETSEIVNDSEALDTILNYSTVTVNLLLVADSKELCVQVVEPLTQKVEAITDKKELYGFFEPLFKLLRTEPYKALPKVTSIESTCWTQDAFAGFGTYTSEKVGDDPDILINAAQNRTKSKLQFAGEHLAIAGSGCVHGAFATGEAAARRILGSLAVECKEELLSLD</sequence>
<dbReference type="InterPro" id="IPR050281">
    <property type="entry name" value="Flavin_monoamine_oxidase"/>
</dbReference>
<comment type="cofactor">
    <cofactor evidence="1 4">
        <name>FAD</name>
        <dbReference type="ChEBI" id="CHEBI:57692"/>
    </cofactor>
</comment>
<dbReference type="Gene3D" id="3.50.50.60">
    <property type="entry name" value="FAD/NAD(P)-binding domain"/>
    <property type="match status" value="1"/>
</dbReference>